<dbReference type="EMBL" id="CP046621">
    <property type="protein sequence ID" value="QGW75215.1"/>
    <property type="molecule type" value="Genomic_DNA"/>
</dbReference>
<evidence type="ECO:0000313" key="2">
    <source>
        <dbReference type="EMBL" id="AIL64369.1"/>
    </source>
</evidence>
<evidence type="ECO:0000313" key="4">
    <source>
        <dbReference type="Proteomes" id="UP000028931"/>
    </source>
</evidence>
<protein>
    <submittedName>
        <fullName evidence="3">Glutamine synthetase</fullName>
    </submittedName>
</protein>
<feature type="signal peptide" evidence="1">
    <location>
        <begin position="1"/>
        <end position="22"/>
    </location>
</feature>
<keyword evidence="1" id="KW-0732">Signal</keyword>
<feature type="chain" id="PRO_5035984189" evidence="1">
    <location>
        <begin position="23"/>
        <end position="128"/>
    </location>
</feature>
<evidence type="ECO:0000313" key="3">
    <source>
        <dbReference type="EMBL" id="QGW75215.1"/>
    </source>
</evidence>
<dbReference type="Proteomes" id="UP000028931">
    <property type="component" value="Chromosome"/>
</dbReference>
<keyword evidence="5" id="KW-1185">Reference proteome</keyword>
<accession>A0A077FJS9</accession>
<sequence>MKLLCLSATALLLLCLPVAAVAVPLSKGLALCTRSATLLACGDAQGNYYSVRSEGSTTYLRGYEVQGRRLWTQTNSRYGQLTFYTGLASDGETWVGYSRKVGWTTFNRVSSSSGQRFNLHCNRLSGCQ</sequence>
<dbReference type="OrthoDB" id="7023813at2"/>
<dbReference type="HOGENOM" id="CLU_155884_0_0_6"/>
<evidence type="ECO:0000313" key="5">
    <source>
        <dbReference type="Proteomes" id="UP000426235"/>
    </source>
</evidence>
<reference evidence="2" key="1">
    <citation type="submission" date="2014-07" db="EMBL/GenBank/DDBJ databases">
        <authorList>
            <person name="Lee K."/>
            <person name="Lim J.Y."/>
            <person name="Hwang I."/>
        </authorList>
    </citation>
    <scope>NUCLEOTIDE SEQUENCE [LARGE SCALE GENOMIC DNA]</scope>
    <source>
        <strain evidence="2">KL28</strain>
    </source>
</reference>
<gene>
    <name evidence="3" type="ORF">GPJ81_00505</name>
    <name evidence="2" type="ORF">PSAKL28_52290</name>
</gene>
<reference evidence="3" key="2">
    <citation type="submission" date="2019-12" db="EMBL/GenBank/DDBJ databases">
        <title>Hybrid Genome Assemblies of two High G+C Isolates from Undergraduate Microbiology Courses.</title>
        <authorList>
            <person name="Ne Ville C.J."/>
            <person name="Enright D."/>
            <person name="Hernandez I."/>
            <person name="Dodsworth J."/>
            <person name="Orwin P.M."/>
        </authorList>
    </citation>
    <scope>NUCLEOTIDE SEQUENCE [LARGE SCALE GENOMIC DNA]</scope>
    <source>
        <strain evidence="3">Neo</strain>
    </source>
</reference>
<evidence type="ECO:0000256" key="1">
    <source>
        <dbReference type="SAM" id="SignalP"/>
    </source>
</evidence>
<dbReference type="Proteomes" id="UP000426235">
    <property type="component" value="Chromosome"/>
</dbReference>
<dbReference type="AlphaFoldDB" id="A0A077FJS9"/>
<dbReference type="RefSeq" id="WP_038616041.1">
    <property type="nucleotide sequence ID" value="NZ_CP009048.1"/>
</dbReference>
<dbReference type="eggNOG" id="ENOG50333DP">
    <property type="taxonomic scope" value="Bacteria"/>
</dbReference>
<proteinExistence type="predicted"/>
<name>A0A077FJS9_9PSED</name>
<organism evidence="2 4">
    <name type="scientific">Pseudomonas alkylphenolica</name>
    <dbReference type="NCBI Taxonomy" id="237609"/>
    <lineage>
        <taxon>Bacteria</taxon>
        <taxon>Pseudomonadati</taxon>
        <taxon>Pseudomonadota</taxon>
        <taxon>Gammaproteobacteria</taxon>
        <taxon>Pseudomonadales</taxon>
        <taxon>Pseudomonadaceae</taxon>
        <taxon>Pseudomonas</taxon>
    </lineage>
</organism>
<dbReference type="EMBL" id="CP009048">
    <property type="protein sequence ID" value="AIL64369.1"/>
    <property type="molecule type" value="Genomic_DNA"/>
</dbReference>
<dbReference type="KEGG" id="palk:PSAKL28_52290"/>